<dbReference type="SUPFAM" id="SSF56601">
    <property type="entry name" value="beta-lactamase/transpeptidase-like"/>
    <property type="match status" value="1"/>
</dbReference>
<keyword evidence="2" id="KW-0378">Hydrolase</keyword>
<dbReference type="Proteomes" id="UP000313645">
    <property type="component" value="Unassembled WGS sequence"/>
</dbReference>
<proteinExistence type="predicted"/>
<protein>
    <submittedName>
        <fullName evidence="2">Class A beta-lactamase-related serine hydrolase</fullName>
    </submittedName>
</protein>
<dbReference type="RefSeq" id="WP_131483465.1">
    <property type="nucleotide sequence ID" value="NZ_SJDL01000038.1"/>
</dbReference>
<dbReference type="InterPro" id="IPR012338">
    <property type="entry name" value="Beta-lactam/transpept-like"/>
</dbReference>
<name>A0ABY1ZIB4_9GAMM</name>
<evidence type="ECO:0000259" key="1">
    <source>
        <dbReference type="Pfam" id="PF00144"/>
    </source>
</evidence>
<dbReference type="GO" id="GO:0016787">
    <property type="term" value="F:hydrolase activity"/>
    <property type="evidence" value="ECO:0007669"/>
    <property type="project" value="UniProtKB-KW"/>
</dbReference>
<dbReference type="EMBL" id="SJDL01000038">
    <property type="protein sequence ID" value="TBW49808.1"/>
    <property type="molecule type" value="Genomic_DNA"/>
</dbReference>
<dbReference type="Gene3D" id="3.40.710.10">
    <property type="entry name" value="DD-peptidase/beta-lactamase superfamily"/>
    <property type="match status" value="1"/>
</dbReference>
<gene>
    <name evidence="2" type="ORF">EZI54_19020</name>
</gene>
<reference evidence="2 3" key="1">
    <citation type="submission" date="2019-02" db="EMBL/GenBank/DDBJ databases">
        <title>Marinobacter halodurans sp. nov., a marine bacterium isolated from sea tidal flat.</title>
        <authorList>
            <person name="Yoo Y."/>
            <person name="Lee D.W."/>
            <person name="Kim B.S."/>
            <person name="Kim J.-J."/>
        </authorList>
    </citation>
    <scope>NUCLEOTIDE SEQUENCE [LARGE SCALE GENOMIC DNA]</scope>
    <source>
        <strain evidence="2 3">YJ-S3-2</strain>
    </source>
</reference>
<evidence type="ECO:0000313" key="2">
    <source>
        <dbReference type="EMBL" id="TBW49808.1"/>
    </source>
</evidence>
<dbReference type="PANTHER" id="PTHR43319">
    <property type="entry name" value="BETA-LACTAMASE-RELATED"/>
    <property type="match status" value="1"/>
</dbReference>
<evidence type="ECO:0000313" key="3">
    <source>
        <dbReference type="Proteomes" id="UP000313645"/>
    </source>
</evidence>
<comment type="caution">
    <text evidence="2">The sequence shown here is derived from an EMBL/GenBank/DDBJ whole genome shotgun (WGS) entry which is preliminary data.</text>
</comment>
<dbReference type="InterPro" id="IPR001466">
    <property type="entry name" value="Beta-lactam-related"/>
</dbReference>
<keyword evidence="3" id="KW-1185">Reference proteome</keyword>
<dbReference type="Pfam" id="PF00144">
    <property type="entry name" value="Beta-lactamase"/>
    <property type="match status" value="1"/>
</dbReference>
<dbReference type="InterPro" id="IPR052907">
    <property type="entry name" value="Beta-lactamase/esterase"/>
</dbReference>
<dbReference type="PANTHER" id="PTHR43319:SF3">
    <property type="entry name" value="BETA-LACTAMASE-RELATED DOMAIN-CONTAINING PROTEIN"/>
    <property type="match status" value="1"/>
</dbReference>
<sequence length="428" mass="47351">MNRLARRALNTSRIPRDLAAVTQIDRGAEVAPDSLGLSPDSVGSIWNNVERLYRTGVHPGIQLCLRYRGEIVLQRAIGHAHGNGPRDNRRTPPVAMTTRTPICYFSASKAVTALLMHLLAEQGRVNLLDPVSHYCPEFGRNGKATITLHQILSHRGGIPAIPRDTPLETLWDRDAIWKILCDAVPVEVDGSKLAYHAITGGFVLQRVLETVTGESIETFLDRHIRQPLGMTWFTYGIRQEKRAELASNYATGPSPVFPVSWVLRRALGGDIGTIESAVNDPRFLETVVPAANLCGTAEEMNRFFQMMLDEGAWNGQRICQPETIRRAVQQFGSPQIDRTLMIPMRFSAGFMLGGNPGGLWGPDSGDAFGHVGLINKLCWADPSRDISVTLLNTGLPIVAHHLPALVRFVWSVGRQFPRHSRESRRVVA</sequence>
<feature type="domain" description="Beta-lactamase-related" evidence="1">
    <location>
        <begin position="50"/>
        <end position="394"/>
    </location>
</feature>
<accession>A0ABY1ZIB4</accession>
<organism evidence="2 3">
    <name type="scientific">Marinobacter halodurans</name>
    <dbReference type="NCBI Taxonomy" id="2528979"/>
    <lineage>
        <taxon>Bacteria</taxon>
        <taxon>Pseudomonadati</taxon>
        <taxon>Pseudomonadota</taxon>
        <taxon>Gammaproteobacteria</taxon>
        <taxon>Pseudomonadales</taxon>
        <taxon>Marinobacteraceae</taxon>
        <taxon>Marinobacter</taxon>
    </lineage>
</organism>